<sequence length="221" mass="23578">MSPWDGRDDLKLASLDGLGDSEALRAEAEQAVRAAGGDVSPPRYQEGADASDSVRVTVDGRGELESVDISRHWRDRLAVGGLAGALFEAYTAALTKAVSALGLAAMTGDHALAGQPSRADGNEDWPRPDPEVDEERWLAASWAMLDEIHAELRRLTALEADSAAAAHRDTTLSSPRGCFTVRLRGRDIVEITGDISRIAMAEAEQLRLDALAVLRAAQSGH</sequence>
<dbReference type="RefSeq" id="WP_168115659.1">
    <property type="nucleotide sequence ID" value="NZ_BOON01000024.1"/>
</dbReference>
<reference evidence="2" key="1">
    <citation type="submission" date="2021-01" db="EMBL/GenBank/DDBJ databases">
        <title>Whole genome shotgun sequence of Planosporangium mesophilum NBRC 109066.</title>
        <authorList>
            <person name="Komaki H."/>
            <person name="Tamura T."/>
        </authorList>
    </citation>
    <scope>NUCLEOTIDE SEQUENCE</scope>
    <source>
        <strain evidence="2">NBRC 109066</strain>
    </source>
</reference>
<name>A0A8J3T9H1_9ACTN</name>
<keyword evidence="3" id="KW-1185">Reference proteome</keyword>
<evidence type="ECO:0000313" key="2">
    <source>
        <dbReference type="EMBL" id="GII23035.1"/>
    </source>
</evidence>
<evidence type="ECO:0000313" key="3">
    <source>
        <dbReference type="Proteomes" id="UP000599074"/>
    </source>
</evidence>
<dbReference type="AlphaFoldDB" id="A0A8J3T9H1"/>
<evidence type="ECO:0000256" key="1">
    <source>
        <dbReference type="SAM" id="MobiDB-lite"/>
    </source>
</evidence>
<dbReference type="Gene3D" id="3.30.1310.10">
    <property type="entry name" value="Nucleoid-associated protein YbaB-like domain"/>
    <property type="match status" value="1"/>
</dbReference>
<dbReference type="Proteomes" id="UP000599074">
    <property type="component" value="Unassembled WGS sequence"/>
</dbReference>
<accession>A0A8J3T9H1</accession>
<proteinExistence type="predicted"/>
<dbReference type="InterPro" id="IPR036894">
    <property type="entry name" value="YbaB-like_sf"/>
</dbReference>
<organism evidence="2 3">
    <name type="scientific">Planosporangium mesophilum</name>
    <dbReference type="NCBI Taxonomy" id="689768"/>
    <lineage>
        <taxon>Bacteria</taxon>
        <taxon>Bacillati</taxon>
        <taxon>Actinomycetota</taxon>
        <taxon>Actinomycetes</taxon>
        <taxon>Micromonosporales</taxon>
        <taxon>Micromonosporaceae</taxon>
        <taxon>Planosporangium</taxon>
    </lineage>
</organism>
<evidence type="ECO:0008006" key="4">
    <source>
        <dbReference type="Google" id="ProtNLM"/>
    </source>
</evidence>
<comment type="caution">
    <text evidence="2">The sequence shown here is derived from an EMBL/GenBank/DDBJ whole genome shotgun (WGS) entry which is preliminary data.</text>
</comment>
<gene>
    <name evidence="2" type="ORF">Pme01_26320</name>
</gene>
<feature type="region of interest" description="Disordered" evidence="1">
    <location>
        <begin position="29"/>
        <end position="52"/>
    </location>
</feature>
<protein>
    <recommendedName>
        <fullName evidence="4">YbaB/EbfC family DNA-binding protein</fullName>
    </recommendedName>
</protein>
<dbReference type="EMBL" id="BOON01000024">
    <property type="protein sequence ID" value="GII23035.1"/>
    <property type="molecule type" value="Genomic_DNA"/>
</dbReference>